<organism evidence="1 2">
    <name type="scientific">Chlamydomonas schloesseri</name>
    <dbReference type="NCBI Taxonomy" id="2026947"/>
    <lineage>
        <taxon>Eukaryota</taxon>
        <taxon>Viridiplantae</taxon>
        <taxon>Chlorophyta</taxon>
        <taxon>core chlorophytes</taxon>
        <taxon>Chlorophyceae</taxon>
        <taxon>CS clade</taxon>
        <taxon>Chlamydomonadales</taxon>
        <taxon>Chlamydomonadaceae</taxon>
        <taxon>Chlamydomonas</taxon>
    </lineage>
</organism>
<evidence type="ECO:0000313" key="2">
    <source>
        <dbReference type="Proteomes" id="UP000613740"/>
    </source>
</evidence>
<sequence length="529" mass="57074">MCDKAPVAREETRSDDAHVERLPRDVLFLILERLPQLEICLTARLVCSAARERFPPGRIRLPRPFDPTTYLPAHTARWLASCPDPAVRAFLSLEQRCAVRNAAAAAGCPAASPEAALWRAACPGRPECPVPAYHAYATRRIAAAIASIPDDRPPEDLALVETLLAAAQHGDTDVLRALQPHVRRIAASAASGRHHRLLAALTWWFVKGRVAAELLTWMFAGGDALYRDWLDSHVPYLAAGVCAAHLKRDTDTAAVLDALHALGFAMSGLTLLRAVAMYVDFDAGKELLAWLLDKRCPAGPPGWAYALALGTAGGVDEELFTTRHMVAVQLLAAGGVPMGRDALEDLYRLPTLDNFTHYVSWMRQRGCPVGRSRLYRSTLASERPGCCCFGTAGGPRAKWLRAQGLAPRSRLRRWLAAWGCVGGVVVEDDRAPQQRPVSGFPALVPRLRQALALSEGPHLGRRKPELAGLWMVRCYIARVRSPAAAVAAAGLAQEQGRGAGQAAAVQVQGQEADAFDEAVAEQGAQPGVA</sequence>
<reference evidence="1" key="1">
    <citation type="journal article" date="2020" name="bioRxiv">
        <title>Comparative genomics of Chlamydomonas.</title>
        <authorList>
            <person name="Craig R.J."/>
            <person name="Hasan A.R."/>
            <person name="Ness R.W."/>
            <person name="Keightley P.D."/>
        </authorList>
    </citation>
    <scope>NUCLEOTIDE SEQUENCE</scope>
    <source>
        <strain evidence="1">CCAP 11/173</strain>
    </source>
</reference>
<dbReference type="EMBL" id="JAEHOD010000010">
    <property type="protein sequence ID" value="KAG2450790.1"/>
    <property type="molecule type" value="Genomic_DNA"/>
</dbReference>
<evidence type="ECO:0008006" key="3">
    <source>
        <dbReference type="Google" id="ProtNLM"/>
    </source>
</evidence>
<name>A0A835WNK6_9CHLO</name>
<gene>
    <name evidence="1" type="ORF">HYH02_004627</name>
</gene>
<dbReference type="OrthoDB" id="533344at2759"/>
<dbReference type="Proteomes" id="UP000613740">
    <property type="component" value="Unassembled WGS sequence"/>
</dbReference>
<proteinExistence type="predicted"/>
<accession>A0A835WNK6</accession>
<comment type="caution">
    <text evidence="1">The sequence shown here is derived from an EMBL/GenBank/DDBJ whole genome shotgun (WGS) entry which is preliminary data.</text>
</comment>
<keyword evidence="2" id="KW-1185">Reference proteome</keyword>
<protein>
    <recommendedName>
        <fullName evidence="3">F-box domain-containing protein</fullName>
    </recommendedName>
</protein>
<evidence type="ECO:0000313" key="1">
    <source>
        <dbReference type="EMBL" id="KAG2450790.1"/>
    </source>
</evidence>
<dbReference type="AlphaFoldDB" id="A0A835WNK6"/>